<keyword evidence="4" id="KW-1185">Reference proteome</keyword>
<feature type="compositionally biased region" description="Low complexity" evidence="1">
    <location>
        <begin position="132"/>
        <end position="143"/>
    </location>
</feature>
<dbReference type="OrthoDB" id="5149366at2"/>
<feature type="region of interest" description="Disordered" evidence="1">
    <location>
        <begin position="112"/>
        <end position="154"/>
    </location>
</feature>
<keyword evidence="2" id="KW-0732">Signal</keyword>
<dbReference type="AlphaFoldDB" id="A0A4Q4YZR7"/>
<dbReference type="InterPro" id="IPR013783">
    <property type="entry name" value="Ig-like_fold"/>
</dbReference>
<reference evidence="3 4" key="1">
    <citation type="submission" date="2019-01" db="EMBL/GenBank/DDBJ databases">
        <title>Nocardioides guangzhouensis sp. nov., an actinobacterium isolated from soil.</title>
        <authorList>
            <person name="Fu Y."/>
            <person name="Cai Y."/>
            <person name="Lin Z."/>
            <person name="Chen P."/>
        </authorList>
    </citation>
    <scope>NUCLEOTIDE SEQUENCE [LARGE SCALE GENOMIC DNA]</scope>
    <source>
        <strain evidence="3 4">130</strain>
    </source>
</reference>
<evidence type="ECO:0008006" key="5">
    <source>
        <dbReference type="Google" id="ProtNLM"/>
    </source>
</evidence>
<dbReference type="GO" id="GO:0005975">
    <property type="term" value="P:carbohydrate metabolic process"/>
    <property type="evidence" value="ECO:0007669"/>
    <property type="project" value="UniProtKB-ARBA"/>
</dbReference>
<evidence type="ECO:0000256" key="2">
    <source>
        <dbReference type="SAM" id="SignalP"/>
    </source>
</evidence>
<accession>A0A4Q4YZR7</accession>
<organism evidence="3 4">
    <name type="scientific">Nocardioides guangzhouensis</name>
    <dbReference type="NCBI Taxonomy" id="2497878"/>
    <lineage>
        <taxon>Bacteria</taxon>
        <taxon>Bacillati</taxon>
        <taxon>Actinomycetota</taxon>
        <taxon>Actinomycetes</taxon>
        <taxon>Propionibacteriales</taxon>
        <taxon>Nocardioidaceae</taxon>
        <taxon>Nocardioides</taxon>
    </lineage>
</organism>
<feature type="signal peptide" evidence="2">
    <location>
        <begin position="1"/>
        <end position="23"/>
    </location>
</feature>
<gene>
    <name evidence="3" type="ORF">EKO23_24450</name>
</gene>
<dbReference type="Proteomes" id="UP000295198">
    <property type="component" value="Unassembled WGS sequence"/>
</dbReference>
<comment type="caution">
    <text evidence="3">The sequence shown here is derived from an EMBL/GenBank/DDBJ whole genome shotgun (WGS) entry which is preliminary data.</text>
</comment>
<name>A0A4Q4YZR7_9ACTN</name>
<proteinExistence type="predicted"/>
<evidence type="ECO:0000313" key="3">
    <source>
        <dbReference type="EMBL" id="RYP80692.1"/>
    </source>
</evidence>
<feature type="chain" id="PRO_5020495629" description="DUF4399 domain-containing protein" evidence="2">
    <location>
        <begin position="24"/>
        <end position="154"/>
    </location>
</feature>
<feature type="compositionally biased region" description="Gly residues" evidence="1">
    <location>
        <begin position="144"/>
        <end position="154"/>
    </location>
</feature>
<dbReference type="Gene3D" id="2.60.40.10">
    <property type="entry name" value="Immunoglobulins"/>
    <property type="match status" value="1"/>
</dbReference>
<evidence type="ECO:0000313" key="4">
    <source>
        <dbReference type="Proteomes" id="UP000295198"/>
    </source>
</evidence>
<sequence>MVTTTWRAAAAAVATVPLLGLLAACGGSSSGSGSPTLDITSPANGAHVGSSFPVTWHSSVTLGAPDTGRDHVHVFVDGHANDYTVVGGDQFTLKGLAPGKHTVDVTLQHADHSSAGAQDQVSVTVGQGGGTSTPSPSASTGSSGSTGGSGGYGY</sequence>
<dbReference type="RefSeq" id="WP_134721153.1">
    <property type="nucleotide sequence ID" value="NZ_SDKM01000093.1"/>
</dbReference>
<dbReference type="EMBL" id="SDKM01000093">
    <property type="protein sequence ID" value="RYP80692.1"/>
    <property type="molecule type" value="Genomic_DNA"/>
</dbReference>
<evidence type="ECO:0000256" key="1">
    <source>
        <dbReference type="SAM" id="MobiDB-lite"/>
    </source>
</evidence>
<protein>
    <recommendedName>
        <fullName evidence="5">DUF4399 domain-containing protein</fullName>
    </recommendedName>
</protein>
<dbReference type="PROSITE" id="PS51257">
    <property type="entry name" value="PROKAR_LIPOPROTEIN"/>
    <property type="match status" value="1"/>
</dbReference>